<sequence>MIPVAKVPEPDDFDGEVRTPGRAWLKANPTVDRPPALWSGHTQDLAEGFANLCGYAAMLDPTGGTVDHYLSCKNHRELTYEWSNYRFASGTLNSSKKNADDTVLDPYEVQAGWFEILLPSLQMRVTDAVPAAMRAKAEFTLKRLKLRDGERIIRWRQSWYAMYKSGGLTLDGLRQVAPLIAEAVDKVLAKGGVAP</sequence>
<dbReference type="Proteomes" id="UP000292120">
    <property type="component" value="Unassembled WGS sequence"/>
</dbReference>
<name>A0A4Q9H4H6_9BURK</name>
<organism evidence="1 2">
    <name type="scientific">Aquabacterium lacunae</name>
    <dbReference type="NCBI Taxonomy" id="2528630"/>
    <lineage>
        <taxon>Bacteria</taxon>
        <taxon>Pseudomonadati</taxon>
        <taxon>Pseudomonadota</taxon>
        <taxon>Betaproteobacteria</taxon>
        <taxon>Burkholderiales</taxon>
        <taxon>Aquabacterium</taxon>
    </lineage>
</organism>
<proteinExistence type="predicted"/>
<accession>A0A4Q9H4H6</accession>
<dbReference type="AlphaFoldDB" id="A0A4Q9H4H6"/>
<dbReference type="RefSeq" id="WP_130967896.1">
    <property type="nucleotide sequence ID" value="NZ_SIXI01000003.1"/>
</dbReference>
<evidence type="ECO:0000313" key="1">
    <source>
        <dbReference type="EMBL" id="TBO31442.1"/>
    </source>
</evidence>
<comment type="caution">
    <text evidence="1">The sequence shown here is derived from an EMBL/GenBank/DDBJ whole genome shotgun (WGS) entry which is preliminary data.</text>
</comment>
<gene>
    <name evidence="1" type="ORF">EYS42_09420</name>
</gene>
<evidence type="ECO:0000313" key="2">
    <source>
        <dbReference type="Proteomes" id="UP000292120"/>
    </source>
</evidence>
<dbReference type="OrthoDB" id="9797348at2"/>
<dbReference type="EMBL" id="SIXI01000003">
    <property type="protein sequence ID" value="TBO31442.1"/>
    <property type="molecule type" value="Genomic_DNA"/>
</dbReference>
<keyword evidence="2" id="KW-1185">Reference proteome</keyword>
<protein>
    <submittedName>
        <fullName evidence="1">Uncharacterized protein</fullName>
    </submittedName>
</protein>
<reference evidence="1 2" key="1">
    <citation type="submission" date="2019-02" db="EMBL/GenBank/DDBJ databases">
        <title>Aquabacterium sp. strain KMB7.</title>
        <authorList>
            <person name="Chen W.-M."/>
        </authorList>
    </citation>
    <scope>NUCLEOTIDE SEQUENCE [LARGE SCALE GENOMIC DNA]</scope>
    <source>
        <strain evidence="1 2">KMB7</strain>
    </source>
</reference>